<keyword evidence="9" id="KW-0418">Kinase</keyword>
<dbReference type="SMART" id="SM00388">
    <property type="entry name" value="HisKA"/>
    <property type="match status" value="1"/>
</dbReference>
<dbReference type="AlphaFoldDB" id="A0A3R5UVF7"/>
<keyword evidence="10" id="KW-0067">ATP-binding</keyword>
<dbReference type="GO" id="GO:0005886">
    <property type="term" value="C:plasma membrane"/>
    <property type="evidence" value="ECO:0007669"/>
    <property type="project" value="UniProtKB-SubCell"/>
</dbReference>
<evidence type="ECO:0000256" key="2">
    <source>
        <dbReference type="ARBA" id="ARBA00004651"/>
    </source>
</evidence>
<evidence type="ECO:0000256" key="1">
    <source>
        <dbReference type="ARBA" id="ARBA00000085"/>
    </source>
</evidence>
<sequence length="456" mass="52335">MRLGKGGIFLKIFISFWISLIAFSILSIFLYVMSDKDFIRILSIKAQHSNEINLNILFVDRHLTMDTDSFIKYVRKVSAKSPNKTYIFDKNLEEITGQPFSEEAMETVTTLAKQKLRVVRQISDSQILNAFVLRDSAGNMPEKASYLLTVYNRPERRVIAMVWFKEYFQEIMLHIIIISLISFYLARHLTIPLKEINEASDRISQGSFDISLSEVAHRNDEFGELAHKFMLMAERLEENRQQQIRMFRDISHELRSPLTRMRLAIELALAKADQPTAKLLNRIETEWNRMGTMIADLKAVSDCTGKQIQFEHFDLCSLIENLMPDFHFEAEASGKKIIFNGCSCCKIHGNKRLLSSAIENIVRNSLRYAAGRIEIIVNTDDLFFTVEVLDDGHGVQEENLERIFVPFFRENSDRDRQTGGTGLGLAIAKRAADLHRGELYAANTDKGFCITMKLPV</sequence>
<evidence type="ECO:0000256" key="12">
    <source>
        <dbReference type="ARBA" id="ARBA00023012"/>
    </source>
</evidence>
<proteinExistence type="predicted"/>
<evidence type="ECO:0000313" key="17">
    <source>
        <dbReference type="EMBL" id="QAR33669.1"/>
    </source>
</evidence>
<comment type="subcellular location">
    <subcellularLocation>
        <location evidence="2">Cell membrane</location>
        <topology evidence="2">Multi-pass membrane protein</topology>
    </subcellularLocation>
</comment>
<gene>
    <name evidence="17" type="ORF">EP073_09720</name>
</gene>
<dbReference type="InterPro" id="IPR003661">
    <property type="entry name" value="HisK_dim/P_dom"/>
</dbReference>
<accession>A0A3R5UVF7</accession>
<dbReference type="EMBL" id="CP035108">
    <property type="protein sequence ID" value="QAR33669.1"/>
    <property type="molecule type" value="Genomic_DNA"/>
</dbReference>
<dbReference type="InterPro" id="IPR050398">
    <property type="entry name" value="HssS/ArlS-like"/>
</dbReference>
<keyword evidence="13 14" id="KW-0472">Membrane</keyword>
<evidence type="ECO:0000256" key="4">
    <source>
        <dbReference type="ARBA" id="ARBA00022475"/>
    </source>
</evidence>
<evidence type="ECO:0000256" key="9">
    <source>
        <dbReference type="ARBA" id="ARBA00022777"/>
    </source>
</evidence>
<keyword evidence="4" id="KW-1003">Cell membrane</keyword>
<feature type="transmembrane region" description="Helical" evidence="14">
    <location>
        <begin position="12"/>
        <end position="33"/>
    </location>
</feature>
<keyword evidence="7 14" id="KW-0812">Transmembrane</keyword>
<evidence type="ECO:0000256" key="3">
    <source>
        <dbReference type="ARBA" id="ARBA00012438"/>
    </source>
</evidence>
<dbReference type="InterPro" id="IPR003660">
    <property type="entry name" value="HAMP_dom"/>
</dbReference>
<evidence type="ECO:0000313" key="18">
    <source>
        <dbReference type="Proteomes" id="UP000287502"/>
    </source>
</evidence>
<dbReference type="InterPro" id="IPR005467">
    <property type="entry name" value="His_kinase_dom"/>
</dbReference>
<name>A0A3R5UVF7_9BACT</name>
<dbReference type="PRINTS" id="PR00344">
    <property type="entry name" value="BCTRLSENSOR"/>
</dbReference>
<evidence type="ECO:0000259" key="16">
    <source>
        <dbReference type="PROSITE" id="PS50885"/>
    </source>
</evidence>
<evidence type="ECO:0000256" key="7">
    <source>
        <dbReference type="ARBA" id="ARBA00022692"/>
    </source>
</evidence>
<dbReference type="SUPFAM" id="SSF47384">
    <property type="entry name" value="Homodimeric domain of signal transducing histidine kinase"/>
    <property type="match status" value="1"/>
</dbReference>
<evidence type="ECO:0000256" key="10">
    <source>
        <dbReference type="ARBA" id="ARBA00022840"/>
    </source>
</evidence>
<dbReference type="CDD" id="cd06225">
    <property type="entry name" value="HAMP"/>
    <property type="match status" value="1"/>
</dbReference>
<evidence type="ECO:0000256" key="11">
    <source>
        <dbReference type="ARBA" id="ARBA00022989"/>
    </source>
</evidence>
<dbReference type="RefSeq" id="WP_128466955.1">
    <property type="nucleotide sequence ID" value="NZ_CP035108.1"/>
</dbReference>
<dbReference type="Pfam" id="PF00672">
    <property type="entry name" value="HAMP"/>
    <property type="match status" value="1"/>
</dbReference>
<evidence type="ECO:0000256" key="6">
    <source>
        <dbReference type="ARBA" id="ARBA00022679"/>
    </source>
</evidence>
<evidence type="ECO:0000259" key="15">
    <source>
        <dbReference type="PROSITE" id="PS50109"/>
    </source>
</evidence>
<evidence type="ECO:0000256" key="5">
    <source>
        <dbReference type="ARBA" id="ARBA00022553"/>
    </source>
</evidence>
<dbReference type="SMART" id="SM00387">
    <property type="entry name" value="HATPase_c"/>
    <property type="match status" value="1"/>
</dbReference>
<dbReference type="InterPro" id="IPR003594">
    <property type="entry name" value="HATPase_dom"/>
</dbReference>
<evidence type="ECO:0000256" key="14">
    <source>
        <dbReference type="SAM" id="Phobius"/>
    </source>
</evidence>
<keyword evidence="6" id="KW-0808">Transferase</keyword>
<dbReference type="Gene3D" id="1.10.8.500">
    <property type="entry name" value="HAMP domain in histidine kinase"/>
    <property type="match status" value="1"/>
</dbReference>
<keyword evidence="8" id="KW-0547">Nucleotide-binding</keyword>
<dbReference type="PROSITE" id="PS50885">
    <property type="entry name" value="HAMP"/>
    <property type="match status" value="1"/>
</dbReference>
<dbReference type="GO" id="GO:0005524">
    <property type="term" value="F:ATP binding"/>
    <property type="evidence" value="ECO:0007669"/>
    <property type="project" value="UniProtKB-KW"/>
</dbReference>
<dbReference type="OrthoDB" id="9804645at2"/>
<dbReference type="PANTHER" id="PTHR45528">
    <property type="entry name" value="SENSOR HISTIDINE KINASE CPXA"/>
    <property type="match status" value="1"/>
</dbReference>
<dbReference type="EC" id="2.7.13.3" evidence="3"/>
<comment type="catalytic activity">
    <reaction evidence="1">
        <text>ATP + protein L-histidine = ADP + protein N-phospho-L-histidine.</text>
        <dbReference type="EC" id="2.7.13.3"/>
    </reaction>
</comment>
<dbReference type="Proteomes" id="UP000287502">
    <property type="component" value="Chromosome"/>
</dbReference>
<keyword evidence="12" id="KW-0902">Two-component regulatory system</keyword>
<dbReference type="Pfam" id="PF00512">
    <property type="entry name" value="HisKA"/>
    <property type="match status" value="1"/>
</dbReference>
<feature type="domain" description="HAMP" evidence="16">
    <location>
        <begin position="187"/>
        <end position="241"/>
    </location>
</feature>
<dbReference type="InterPro" id="IPR004358">
    <property type="entry name" value="Sig_transdc_His_kin-like_C"/>
</dbReference>
<dbReference type="KEGG" id="gtl:EP073_09720"/>
<reference evidence="17 18" key="1">
    <citation type="submission" date="2019-01" db="EMBL/GenBank/DDBJ databases">
        <title>Geovibrio thiophilus DSM 11263, complete genome.</title>
        <authorList>
            <person name="Spring S."/>
            <person name="Bunk B."/>
            <person name="Sproer C."/>
        </authorList>
    </citation>
    <scope>NUCLEOTIDE SEQUENCE [LARGE SCALE GENOMIC DNA]</scope>
    <source>
        <strain evidence="17 18">DSM 11263</strain>
    </source>
</reference>
<dbReference type="Gene3D" id="3.30.565.10">
    <property type="entry name" value="Histidine kinase-like ATPase, C-terminal domain"/>
    <property type="match status" value="1"/>
</dbReference>
<dbReference type="GO" id="GO:0000155">
    <property type="term" value="F:phosphorelay sensor kinase activity"/>
    <property type="evidence" value="ECO:0007669"/>
    <property type="project" value="InterPro"/>
</dbReference>
<keyword evidence="18" id="KW-1185">Reference proteome</keyword>
<feature type="domain" description="Histidine kinase" evidence="15">
    <location>
        <begin position="249"/>
        <end position="456"/>
    </location>
</feature>
<dbReference type="SUPFAM" id="SSF55874">
    <property type="entry name" value="ATPase domain of HSP90 chaperone/DNA topoisomerase II/histidine kinase"/>
    <property type="match status" value="1"/>
</dbReference>
<dbReference type="PROSITE" id="PS50109">
    <property type="entry name" value="HIS_KIN"/>
    <property type="match status" value="1"/>
</dbReference>
<dbReference type="PANTHER" id="PTHR45528:SF1">
    <property type="entry name" value="SENSOR HISTIDINE KINASE CPXA"/>
    <property type="match status" value="1"/>
</dbReference>
<organism evidence="17 18">
    <name type="scientific">Geovibrio thiophilus</name>
    <dbReference type="NCBI Taxonomy" id="139438"/>
    <lineage>
        <taxon>Bacteria</taxon>
        <taxon>Pseudomonadati</taxon>
        <taxon>Deferribacterota</taxon>
        <taxon>Deferribacteres</taxon>
        <taxon>Deferribacterales</taxon>
        <taxon>Geovibrionaceae</taxon>
        <taxon>Geovibrio</taxon>
    </lineage>
</organism>
<keyword evidence="5" id="KW-0597">Phosphoprotein</keyword>
<dbReference type="Pfam" id="PF02518">
    <property type="entry name" value="HATPase_c"/>
    <property type="match status" value="1"/>
</dbReference>
<dbReference type="InterPro" id="IPR036890">
    <property type="entry name" value="HATPase_C_sf"/>
</dbReference>
<evidence type="ECO:0000256" key="13">
    <source>
        <dbReference type="ARBA" id="ARBA00023136"/>
    </source>
</evidence>
<keyword evidence="11 14" id="KW-1133">Transmembrane helix</keyword>
<evidence type="ECO:0000256" key="8">
    <source>
        <dbReference type="ARBA" id="ARBA00022741"/>
    </source>
</evidence>
<dbReference type="CDD" id="cd00082">
    <property type="entry name" value="HisKA"/>
    <property type="match status" value="1"/>
</dbReference>
<dbReference type="SMART" id="SM00304">
    <property type="entry name" value="HAMP"/>
    <property type="match status" value="1"/>
</dbReference>
<protein>
    <recommendedName>
        <fullName evidence="3">histidine kinase</fullName>
        <ecNumber evidence="3">2.7.13.3</ecNumber>
    </recommendedName>
</protein>
<dbReference type="Gene3D" id="1.10.287.130">
    <property type="match status" value="1"/>
</dbReference>
<dbReference type="SUPFAM" id="SSF158472">
    <property type="entry name" value="HAMP domain-like"/>
    <property type="match status" value="1"/>
</dbReference>
<dbReference type="InterPro" id="IPR036097">
    <property type="entry name" value="HisK_dim/P_sf"/>
</dbReference>